<feature type="transmembrane region" description="Helical" evidence="8">
    <location>
        <begin position="623"/>
        <end position="650"/>
    </location>
</feature>
<reference evidence="11" key="1">
    <citation type="submission" date="2009-08" db="EMBL/GenBank/DDBJ databases">
        <authorList>
            <person name="Gill J."/>
            <person name="Borman J."/>
            <person name="Shetty J."/>
            <person name="Hostetler J."/>
            <person name="Durkin S."/>
            <person name="Montgomery B."/>
        </authorList>
    </citation>
    <scope>NUCLEOTIDE SEQUENCE</scope>
    <source>
        <strain evidence="11">Y74T</strain>
        <plasmid evidence="11">pWBG758</plasmid>
    </source>
</reference>
<feature type="transmembrane region" description="Helical" evidence="8">
    <location>
        <begin position="656"/>
        <end position="677"/>
    </location>
</feature>
<evidence type="ECO:0000259" key="10">
    <source>
        <dbReference type="Pfam" id="PF20155"/>
    </source>
</evidence>
<keyword evidence="5" id="KW-0645">Protease</keyword>
<evidence type="ECO:0000256" key="6">
    <source>
        <dbReference type="SAM" id="Coils"/>
    </source>
</evidence>
<name>D2J8A7_STAAU</name>
<dbReference type="GO" id="GO:0008237">
    <property type="term" value="F:metallopeptidase activity"/>
    <property type="evidence" value="ECO:0007669"/>
    <property type="project" value="UniProtKB-KW"/>
</dbReference>
<keyword evidence="11" id="KW-0614">Plasmid</keyword>
<evidence type="ECO:0000256" key="8">
    <source>
        <dbReference type="SAM" id="Phobius"/>
    </source>
</evidence>
<dbReference type="Pfam" id="PF20155">
    <property type="entry name" value="TMP_3"/>
    <property type="match status" value="1"/>
</dbReference>
<comment type="catalytic activity">
    <reaction evidence="1">
        <text>Hydrolysis of the -Gly-|-Gly- bond in the pentaglycine inter-peptide link joining staphylococcal cell wall peptidoglycans.</text>
        <dbReference type="EC" id="3.4.24.75"/>
    </reaction>
</comment>
<proteinExistence type="inferred from homology"/>
<evidence type="ECO:0000256" key="1">
    <source>
        <dbReference type="ARBA" id="ARBA00001667"/>
    </source>
</evidence>
<evidence type="ECO:0000256" key="5">
    <source>
        <dbReference type="ARBA" id="ARBA00023049"/>
    </source>
</evidence>
<keyword evidence="5" id="KW-0378">Hydrolase</keyword>
<evidence type="ECO:0000313" key="11">
    <source>
        <dbReference type="EMBL" id="ACZ59007.1"/>
    </source>
</evidence>
<evidence type="ECO:0000256" key="4">
    <source>
        <dbReference type="ARBA" id="ARBA00012322"/>
    </source>
</evidence>
<gene>
    <name evidence="11" type="ORF">SAP040A_025</name>
</gene>
<evidence type="ECO:0000256" key="3">
    <source>
        <dbReference type="ARBA" id="ARBA00006646"/>
    </source>
</evidence>
<sequence length="1619" mass="173588">MAETIKGLRIDLSLKDMGVGRSITELKRSFRTLNSDLKVSSKNFEYTEKSTQSYKRRLEELGSAVKVATKNVEALENEYHTVAEAQGHNSKQAQALRAEYNRQATELKFLQDSLNDTTQDYKEFTKAQQIANSGWTKAGNGMTSISKGLDSVSNKLSSTGQSLTNSITKPALIAGGALAGMTAKLGFDRLVGLDSAKAKLEGLGKSTEEVERISKQVANGIKGGMTTMAEGTDVAAGALASGVKEGKELEKYIKLVGDASVGANRPVADMAMIFNRVTGQGKLMTEELNMVEEGMPGFSKAMAKHLGVTYEEFRKMVTEGQVSSKDFMTVMEDFAGNMSGAYAKSFKGMWQNSKAYIGMIGESLLSGAFEQSKDSLREFEKLLQSPGAQQWAKETGEKLATGIEKISSAISGIISWFNSLDKGTQKSIASIMKWSTLILIGIGPVLTIFGKLTGVLAGTFGGLGKVLGFMGKLSTETKNAGSLLGGFTKLFPKLGGAIGLVANPIGLTVLAIGALVAGLVIAYKKSETFRNIVNGAFNAIVTGLSALWNGIKTFLQPVIKAITDFGGELKKTIGDFWAENGAQFMQALSNIKNAFISLWTTSKPAISGIGTAFSAVFGVIKNVVVAVMPIITGILKAGWWLIQSIIISVWNNIKGVITGALNVIMGVIKVFSGIFTGDFKLMWSGVKQIFVGAFQFLWNLVQLWFVGKIFGIFKLGFGLIRGIVSSSLGGVRGTFTVVLKAIWGFVKSTFTNIWTFIKFIFGNILKVTKAIWGFIKLAVTNPVKAIYVLVRLQFTLLSKVVRAIFTGLSKVVKAIWTGLKNAVVKTAKLLYALVRNNFLLLRKAVSTIVSALSKAVRATFTFLKNAVVKTVQLLSKTVRAVFSTMSKVLRAIVSGLSKGVRATFNALKNAVIKTIKLLYTTLRAVFNTLRKVVTGIVKGLKDAVTANFRGLKNNAIKLITQTKNNIVNGFKGMYNAGKSWIGKLKNFIGDSVSGFKKVASKVGKGVANGAIAGLNGMIDGINSLSDKIMKKKLIKKKIPKLSTGTGLSPQVKTDSNGLLKRGTKAIVNDKGLGNARGANGHKELIYRKGGKIERPIGNNKKVSLKRGDGVINGAQSKSLLPHFAGGTGFNPWKATKDTASKGYHKVKDKGSDIIEGGKDLAGKAKKQFDKTIGDVMDYVKNPMKLVDKTMKLFGVDFSGVKGAMGGMMDFGYKGLKSSLKDLITDWFAESEGGDGSSSWLPWKNILQTFGHYTGGLMFNGGRHYGIDFGMPTGTPIKALTSGKISQAGWVNGGGGNQVTLDEPGGKWFQWYMHMRNGGVKVKKGQKVQAGDILGYSGNTGNSTTPHLHIQRMKGYPSNATAVNPMSWLKSLKGGGSKSASKWKPEVIKALKMNGLPTTSAYVNAWIRQIDTESSGNAGAMGGTDGLADGRAQGLVQVKPGTFRANKFKGHGNIMNGLDNLLAGIRYAKGRYGVKGMLGVIGHGHGYATGGVIRENGLYNLTEQGHEEIVIPTDPRRSSDAMKLMAYASEKIQGKGKKNKRPNQLSNGNTQVTPNDNTEILALMAQQLQAQKEQIDLLTQIALSNAGIEAKAGFSEKDVSNAQGKRSRMNGINKGILGGI</sequence>
<reference evidence="11" key="2">
    <citation type="submission" date="2009-12" db="EMBL/GenBank/DDBJ databases">
        <authorList>
            <person name="Summers A.O."/>
            <person name="Shearer J."/>
            <person name="Wireman J."/>
        </authorList>
    </citation>
    <scope>NUCLEOTIDE SEQUENCE</scope>
    <source>
        <strain evidence="11">Y74T</strain>
        <plasmid evidence="11">pWBG758</plasmid>
    </source>
</reference>
<evidence type="ECO:0000256" key="7">
    <source>
        <dbReference type="SAM" id="MobiDB-lite"/>
    </source>
</evidence>
<dbReference type="Gene3D" id="2.70.70.10">
    <property type="entry name" value="Glucose Permease (Domain IIA)"/>
    <property type="match status" value="1"/>
</dbReference>
<keyword evidence="8" id="KW-0472">Membrane</keyword>
<dbReference type="GO" id="GO:0006508">
    <property type="term" value="P:proteolysis"/>
    <property type="evidence" value="ECO:0007669"/>
    <property type="project" value="UniProtKB-KW"/>
</dbReference>
<dbReference type="NCBIfam" id="TIGR02675">
    <property type="entry name" value="tape_meas_nterm"/>
    <property type="match status" value="1"/>
</dbReference>
<feature type="compositionally biased region" description="Polar residues" evidence="7">
    <location>
        <begin position="1541"/>
        <end position="1553"/>
    </location>
</feature>
<dbReference type="InterPro" id="IPR023346">
    <property type="entry name" value="Lysozyme-like_dom_sf"/>
</dbReference>
<geneLocation type="plasmid" evidence="11">
    <name>pWBG758</name>
</geneLocation>
<feature type="transmembrane region" description="Helical" evidence="8">
    <location>
        <begin position="436"/>
        <end position="460"/>
    </location>
</feature>
<keyword evidence="8" id="KW-1133">Transmembrane helix</keyword>
<keyword evidence="5" id="KW-0482">Metalloprotease</keyword>
<dbReference type="PANTHER" id="PTHR37813">
    <property type="entry name" value="FELS-2 PROPHAGE PROTEIN"/>
    <property type="match status" value="1"/>
</dbReference>
<evidence type="ECO:0000256" key="2">
    <source>
        <dbReference type="ARBA" id="ARBA00001947"/>
    </source>
</evidence>
<feature type="coiled-coil region" evidence="6">
    <location>
        <begin position="58"/>
        <end position="113"/>
    </location>
</feature>
<evidence type="ECO:0000259" key="9">
    <source>
        <dbReference type="Pfam" id="PF01551"/>
    </source>
</evidence>
<dbReference type="Pfam" id="PF01551">
    <property type="entry name" value="Peptidase_M23"/>
    <property type="match status" value="1"/>
</dbReference>
<feature type="region of interest" description="Disordered" evidence="7">
    <location>
        <begin position="1530"/>
        <end position="1553"/>
    </location>
</feature>
<dbReference type="SUPFAM" id="SSF51261">
    <property type="entry name" value="Duplicated hybrid motif"/>
    <property type="match status" value="1"/>
</dbReference>
<dbReference type="CDD" id="cd12797">
    <property type="entry name" value="M23_peptidase"/>
    <property type="match status" value="1"/>
</dbReference>
<feature type="transmembrane region" description="Helical" evidence="8">
    <location>
        <begin position="497"/>
        <end position="523"/>
    </location>
</feature>
<dbReference type="RefSeq" id="WP_012816588.1">
    <property type="nucleotide sequence ID" value="NC_013329.1"/>
</dbReference>
<keyword evidence="8" id="KW-0812">Transmembrane</keyword>
<dbReference type="PANTHER" id="PTHR37813:SF1">
    <property type="entry name" value="FELS-2 PROPHAGE PROTEIN"/>
    <property type="match status" value="1"/>
</dbReference>
<organism evidence="11">
    <name type="scientific">Staphylococcus aureus</name>
    <dbReference type="NCBI Taxonomy" id="1280"/>
    <lineage>
        <taxon>Bacteria</taxon>
        <taxon>Bacillati</taxon>
        <taxon>Bacillota</taxon>
        <taxon>Bacilli</taxon>
        <taxon>Bacillales</taxon>
        <taxon>Staphylococcaceae</taxon>
        <taxon>Staphylococcus</taxon>
    </lineage>
</organism>
<accession>D2J8A7</accession>
<dbReference type="EMBL" id="GQ900400">
    <property type="protein sequence ID" value="ACZ59007.1"/>
    <property type="molecule type" value="Genomic_DNA"/>
</dbReference>
<keyword evidence="6" id="KW-0175">Coiled coil</keyword>
<feature type="domain" description="M23ase beta-sheet core" evidence="9">
    <location>
        <begin position="1262"/>
        <end position="1364"/>
    </location>
</feature>
<dbReference type="CDD" id="cd13402">
    <property type="entry name" value="LT_TF-like"/>
    <property type="match status" value="1"/>
</dbReference>
<feature type="transmembrane region" description="Helical" evidence="8">
    <location>
        <begin position="689"/>
        <end position="713"/>
    </location>
</feature>
<dbReference type="SUPFAM" id="SSF53955">
    <property type="entry name" value="Lysozyme-like"/>
    <property type="match status" value="1"/>
</dbReference>
<dbReference type="InterPro" id="IPR016047">
    <property type="entry name" value="M23ase_b-sheet_dom"/>
</dbReference>
<comment type="cofactor">
    <cofactor evidence="2">
        <name>Zn(2+)</name>
        <dbReference type="ChEBI" id="CHEBI:29105"/>
    </cofactor>
</comment>
<feature type="domain" description="Tape measure protein N-terminal" evidence="10">
    <location>
        <begin position="194"/>
        <end position="352"/>
    </location>
</feature>
<protein>
    <recommendedName>
        <fullName evidence="4">lysostaphin</fullName>
        <ecNumber evidence="4">3.4.24.75</ecNumber>
    </recommendedName>
</protein>
<dbReference type="EC" id="3.4.24.75" evidence="4"/>
<dbReference type="InterPro" id="IPR013491">
    <property type="entry name" value="Tape_meas_N"/>
</dbReference>
<dbReference type="InterPro" id="IPR011055">
    <property type="entry name" value="Dup_hybrid_motif"/>
</dbReference>
<dbReference type="MEROPS" id="M23.004"/>
<comment type="similarity">
    <text evidence="3">Belongs to the peptidase M23B family.</text>
</comment>